<reference evidence="4" key="1">
    <citation type="journal article" date="2019" name="Int. J. Syst. Evol. Microbiol.">
        <title>The Global Catalogue of Microorganisms (GCM) 10K type strain sequencing project: providing services to taxonomists for standard genome sequencing and annotation.</title>
        <authorList>
            <consortium name="The Broad Institute Genomics Platform"/>
            <consortium name="The Broad Institute Genome Sequencing Center for Infectious Disease"/>
            <person name="Wu L."/>
            <person name="Ma J."/>
        </authorList>
    </citation>
    <scope>NUCLEOTIDE SEQUENCE [LARGE SCALE GENOMIC DNA]</scope>
    <source>
        <strain evidence="4">TISTR 1827</strain>
    </source>
</reference>
<feature type="coiled-coil region" evidence="1">
    <location>
        <begin position="81"/>
        <end position="112"/>
    </location>
</feature>
<keyword evidence="1" id="KW-0175">Coiled coil</keyword>
<organism evidence="3 4">
    <name type="scientific">Paenibacillus thailandensis</name>
    <dbReference type="NCBI Taxonomy" id="393250"/>
    <lineage>
        <taxon>Bacteria</taxon>
        <taxon>Bacillati</taxon>
        <taxon>Bacillota</taxon>
        <taxon>Bacilli</taxon>
        <taxon>Bacillales</taxon>
        <taxon>Paenibacillaceae</taxon>
        <taxon>Paenibacillus</taxon>
    </lineage>
</organism>
<dbReference type="RefSeq" id="WP_379270432.1">
    <property type="nucleotide sequence ID" value="NZ_JBHUGT010000023.1"/>
</dbReference>
<accession>A0ABW5QTM1</accession>
<comment type="caution">
    <text evidence="3">The sequence shown here is derived from an EMBL/GenBank/DDBJ whole genome shotgun (WGS) entry which is preliminary data.</text>
</comment>
<dbReference type="InterPro" id="IPR011105">
    <property type="entry name" value="Cell_wall_hydrolase_SleB"/>
</dbReference>
<evidence type="ECO:0000259" key="2">
    <source>
        <dbReference type="Pfam" id="PF07486"/>
    </source>
</evidence>
<dbReference type="GO" id="GO:0016787">
    <property type="term" value="F:hydrolase activity"/>
    <property type="evidence" value="ECO:0007669"/>
    <property type="project" value="UniProtKB-KW"/>
</dbReference>
<evidence type="ECO:0000313" key="4">
    <source>
        <dbReference type="Proteomes" id="UP001597493"/>
    </source>
</evidence>
<dbReference type="Gene3D" id="6.20.240.60">
    <property type="match status" value="1"/>
</dbReference>
<gene>
    <name evidence="3" type="ORF">ACFSW5_05625</name>
</gene>
<feature type="domain" description="Cell wall hydrolase SleB" evidence="2">
    <location>
        <begin position="139"/>
        <end position="237"/>
    </location>
</feature>
<keyword evidence="4" id="KW-1185">Reference proteome</keyword>
<proteinExistence type="predicted"/>
<dbReference type="InterPro" id="IPR042047">
    <property type="entry name" value="SleB_dom1"/>
</dbReference>
<dbReference type="Pfam" id="PF07486">
    <property type="entry name" value="Hydrolase_2"/>
    <property type="match status" value="1"/>
</dbReference>
<dbReference type="Gene3D" id="1.10.10.2520">
    <property type="entry name" value="Cell wall hydrolase SleB, domain 1"/>
    <property type="match status" value="1"/>
</dbReference>
<keyword evidence="3" id="KW-0378">Hydrolase</keyword>
<evidence type="ECO:0000256" key="1">
    <source>
        <dbReference type="SAM" id="Coils"/>
    </source>
</evidence>
<evidence type="ECO:0000313" key="3">
    <source>
        <dbReference type="EMBL" id="MFD2659746.1"/>
    </source>
</evidence>
<name>A0ABW5QTM1_9BACL</name>
<sequence>MINRLIHRSIACLFVLVFALGLPLHLVQAAGIQAVLNEEDASGASVELLLKDTPEYVDDSLQSFNEPLTIQAYQDYRETTERMKQAALKKKQEQLAKAKQAEEAKLRKAKAKAAAEAAMAVSERDLHLLARIVYAESRGEPFIGQVAVAAVVLNRVQSSEFPDTIEGVIEQPRAFTAVDDGQYELQPDSTAYKAAREALRGTDPTGGALYYFNPKTATSKWIWSRTRTIQIGRHIFAK</sequence>
<dbReference type="EMBL" id="JBHUMY010000006">
    <property type="protein sequence ID" value="MFD2659746.1"/>
    <property type="molecule type" value="Genomic_DNA"/>
</dbReference>
<dbReference type="Proteomes" id="UP001597493">
    <property type="component" value="Unassembled WGS sequence"/>
</dbReference>
<protein>
    <submittedName>
        <fullName evidence="3">Cell wall hydrolase</fullName>
    </submittedName>
</protein>